<keyword evidence="3 15" id="KW-0436">Ligase</keyword>
<keyword evidence="6 13" id="KW-0342">GTP-binding</keyword>
<evidence type="ECO:0000256" key="10">
    <source>
        <dbReference type="ARBA" id="ARBA00047746"/>
    </source>
</evidence>
<organism evidence="16 17">
    <name type="scientific">Candidatus Methanolliviera hydrocarbonicum</name>
    <dbReference type="NCBI Taxonomy" id="2491085"/>
    <lineage>
        <taxon>Archaea</taxon>
        <taxon>Methanobacteriati</taxon>
        <taxon>Methanobacteriota</taxon>
        <taxon>Candidatus Methanoliparia</taxon>
        <taxon>Candidatus Methanoliparales</taxon>
        <taxon>Candidatus Methanollivieraceae</taxon>
        <taxon>Candidatus Methanolliviera</taxon>
    </lineage>
</organism>
<proteinExistence type="inferred from homology"/>
<dbReference type="InterPro" id="IPR036025">
    <property type="entry name" value="RtcB-like_sf"/>
</dbReference>
<dbReference type="Proteomes" id="UP000320766">
    <property type="component" value="Unassembled WGS sequence"/>
</dbReference>
<evidence type="ECO:0000256" key="4">
    <source>
        <dbReference type="ARBA" id="ARBA00022723"/>
    </source>
</evidence>
<dbReference type="SUPFAM" id="SSF103365">
    <property type="entry name" value="Hypothetical protein PH1602"/>
    <property type="match status" value="1"/>
</dbReference>
<dbReference type="PANTHER" id="PTHR11118:SF1">
    <property type="entry name" value="RNA-SPLICING LIGASE RTCB HOMOLOG"/>
    <property type="match status" value="1"/>
</dbReference>
<reference evidence="16 17" key="1">
    <citation type="journal article" date="2019" name="Nat. Microbiol.">
        <title>Wide diversity of methane and short-chain alkane metabolisms in uncultured archaea.</title>
        <authorList>
            <person name="Borrel G."/>
            <person name="Adam P.S."/>
            <person name="McKay L.J."/>
            <person name="Chen L.X."/>
            <person name="Sierra-Garcia I.N."/>
            <person name="Sieber C.M."/>
            <person name="Letourneur Q."/>
            <person name="Ghozlane A."/>
            <person name="Andersen G.L."/>
            <person name="Li W.J."/>
            <person name="Hallam S.J."/>
            <person name="Muyzer G."/>
            <person name="de Oliveira V.M."/>
            <person name="Inskeep W.P."/>
            <person name="Banfield J.F."/>
            <person name="Gribaldo S."/>
        </authorList>
    </citation>
    <scope>NUCLEOTIDE SEQUENCE [LARGE SCALE GENOMIC DNA]</scope>
    <source>
        <strain evidence="16">NM1b</strain>
    </source>
</reference>
<feature type="binding site" evidence="14">
    <location>
        <position position="324"/>
    </location>
    <ligand>
        <name>Mn(2+)</name>
        <dbReference type="ChEBI" id="CHEBI:29035"/>
        <label>2</label>
    </ligand>
</feature>
<feature type="binding site" evidence="14">
    <location>
        <position position="201"/>
    </location>
    <ligand>
        <name>Mn(2+)</name>
        <dbReference type="ChEBI" id="CHEBI:29035"/>
        <label>1</label>
    </ligand>
</feature>
<dbReference type="EMBL" id="RXIL01000015">
    <property type="protein sequence ID" value="RZN73265.1"/>
    <property type="molecule type" value="Genomic_DNA"/>
</dbReference>
<dbReference type="Pfam" id="PF01139">
    <property type="entry name" value="RtcB"/>
    <property type="match status" value="1"/>
</dbReference>
<dbReference type="GO" id="GO:0046872">
    <property type="term" value="F:metal ion binding"/>
    <property type="evidence" value="ECO:0007669"/>
    <property type="project" value="UniProtKB-UniRule"/>
</dbReference>
<feature type="binding site" evidence="13">
    <location>
        <begin position="324"/>
        <end position="325"/>
    </location>
    <ligand>
        <name>GMP</name>
        <dbReference type="ChEBI" id="CHEBI:58115"/>
    </ligand>
</feature>
<comment type="cofactor">
    <cofactor evidence="14 15">
        <name>Mn(2+)</name>
        <dbReference type="ChEBI" id="CHEBI:29035"/>
    </cofactor>
    <text evidence="14 15">Binds 2 manganese ions per subunit.</text>
</comment>
<evidence type="ECO:0000256" key="15">
    <source>
        <dbReference type="RuleBase" id="RU371113"/>
    </source>
</evidence>
<comment type="subunit">
    <text evidence="2 15">Monomer.</text>
</comment>
<evidence type="ECO:0000313" key="17">
    <source>
        <dbReference type="Proteomes" id="UP000320766"/>
    </source>
</evidence>
<comment type="similarity">
    <text evidence="1 15">Belongs to the RtcB family.</text>
</comment>
<dbReference type="GO" id="GO:0170057">
    <property type="term" value="F:RNA ligase (GTP) activity"/>
    <property type="evidence" value="ECO:0007669"/>
    <property type="project" value="UniProtKB-EC"/>
</dbReference>
<feature type="binding site" evidence="13">
    <location>
        <begin position="373"/>
        <end position="376"/>
    </location>
    <ligand>
        <name>GMP</name>
        <dbReference type="ChEBI" id="CHEBI:58115"/>
    </ligand>
</feature>
<evidence type="ECO:0000256" key="1">
    <source>
        <dbReference type="ARBA" id="ARBA00008071"/>
    </source>
</evidence>
<keyword evidence="4 14" id="KW-0479">Metal-binding</keyword>
<evidence type="ECO:0000256" key="7">
    <source>
        <dbReference type="ARBA" id="ARBA00023211"/>
    </source>
</evidence>
<dbReference type="AlphaFoldDB" id="A0A520KYR3"/>
<evidence type="ECO:0000256" key="9">
    <source>
        <dbReference type="ARBA" id="ARBA00045316"/>
    </source>
</evidence>
<dbReference type="EC" id="6.5.1.-" evidence="15"/>
<dbReference type="FunFam" id="3.90.1860.10:FF:000001">
    <property type="entry name" value="tRNA-splicing ligase RtcB homolog"/>
    <property type="match status" value="1"/>
</dbReference>
<evidence type="ECO:0000256" key="2">
    <source>
        <dbReference type="ARBA" id="ARBA00011245"/>
    </source>
</evidence>
<keyword evidence="5 13" id="KW-0547">Nucleotide-binding</keyword>
<evidence type="ECO:0000256" key="11">
    <source>
        <dbReference type="ARBA" id="ARBA00049514"/>
    </source>
</evidence>
<comment type="catalytic activity">
    <reaction evidence="11">
        <text>a 3'-end 2',3'-cyclophospho-ribonucleotide-RNA + a 5'-end dephospho-ribonucleoside-RNA + GTP + H2O = a ribonucleotidyl-ribonucleotide-RNA + GMP + diphosphate + H(+)</text>
        <dbReference type="Rhea" id="RHEA:68080"/>
        <dbReference type="Rhea" id="RHEA-COMP:10464"/>
        <dbReference type="Rhea" id="RHEA-COMP:13936"/>
        <dbReference type="Rhea" id="RHEA-COMP:17355"/>
        <dbReference type="ChEBI" id="CHEBI:15377"/>
        <dbReference type="ChEBI" id="CHEBI:15378"/>
        <dbReference type="ChEBI" id="CHEBI:33019"/>
        <dbReference type="ChEBI" id="CHEBI:37565"/>
        <dbReference type="ChEBI" id="CHEBI:58115"/>
        <dbReference type="ChEBI" id="CHEBI:83064"/>
        <dbReference type="ChEBI" id="CHEBI:138284"/>
        <dbReference type="ChEBI" id="CHEBI:173118"/>
        <dbReference type="EC" id="6.5.1.8"/>
    </reaction>
</comment>
<evidence type="ECO:0000256" key="3">
    <source>
        <dbReference type="ARBA" id="ARBA00022598"/>
    </source>
</evidence>
<evidence type="ECO:0000256" key="6">
    <source>
        <dbReference type="ARBA" id="ARBA00023134"/>
    </source>
</evidence>
<feature type="binding site" evidence="14">
    <location>
        <position position="232"/>
    </location>
    <ligand>
        <name>Mn(2+)</name>
        <dbReference type="ChEBI" id="CHEBI:29035"/>
        <label>2</label>
    </ligand>
</feature>
<dbReference type="Gene3D" id="3.90.1860.10">
    <property type="entry name" value="tRNA-splicing ligase RtcB"/>
    <property type="match status" value="1"/>
</dbReference>
<dbReference type="GO" id="GO:0005525">
    <property type="term" value="F:GTP binding"/>
    <property type="evidence" value="ECO:0007669"/>
    <property type="project" value="UniProtKB-KW"/>
</dbReference>
<evidence type="ECO:0000256" key="14">
    <source>
        <dbReference type="PIRSR" id="PIRSR601233-3"/>
    </source>
</evidence>
<evidence type="ECO:0000256" key="5">
    <source>
        <dbReference type="ARBA" id="ARBA00022741"/>
    </source>
</evidence>
<comment type="caution">
    <text evidence="16">The sequence shown here is derived from an EMBL/GenBank/DDBJ whole genome shotgun (WGS) entry which is preliminary data.</text>
</comment>
<dbReference type="PANTHER" id="PTHR11118">
    <property type="entry name" value="RNA-SPLICING LIGASE RTCB HOMOLOG"/>
    <property type="match status" value="1"/>
</dbReference>
<comment type="catalytic activity">
    <reaction evidence="10">
        <text>a 3'-end 3'-phospho-ribonucleotide-RNA + a 5'-end dephospho-ribonucleoside-RNA + GTP = a ribonucleotidyl-ribonucleotide-RNA + GMP + diphosphate</text>
        <dbReference type="Rhea" id="RHEA:68076"/>
        <dbReference type="Rhea" id="RHEA-COMP:10463"/>
        <dbReference type="Rhea" id="RHEA-COMP:13936"/>
        <dbReference type="Rhea" id="RHEA-COMP:17355"/>
        <dbReference type="ChEBI" id="CHEBI:33019"/>
        <dbReference type="ChEBI" id="CHEBI:37565"/>
        <dbReference type="ChEBI" id="CHEBI:58115"/>
        <dbReference type="ChEBI" id="CHEBI:83062"/>
        <dbReference type="ChEBI" id="CHEBI:138284"/>
        <dbReference type="ChEBI" id="CHEBI:173118"/>
        <dbReference type="EC" id="6.5.1.8"/>
    </reaction>
</comment>
<name>A0A520KYR3_9EURY</name>
<feature type="binding site" evidence="14">
    <location>
        <position position="93"/>
    </location>
    <ligand>
        <name>Mn(2+)</name>
        <dbReference type="ChEBI" id="CHEBI:29035"/>
        <label>1</label>
    </ligand>
</feature>
<evidence type="ECO:0000313" key="16">
    <source>
        <dbReference type="EMBL" id="RZN73265.1"/>
    </source>
</evidence>
<keyword evidence="7 14" id="KW-0464">Manganese</keyword>
<comment type="function">
    <text evidence="9">Essential for tRNA splicing and maturation. Acts by directly joining spliced tRNA halves to mature-sized tRNAs. Joins RNA with 2',3'-cyclic-phosphate or 3'-phosphate ends to RNA with 5'-hydroxy ends.</text>
</comment>
<dbReference type="GO" id="GO:0006388">
    <property type="term" value="P:tRNA splicing, via endonucleolytic cleavage and ligation"/>
    <property type="evidence" value="ECO:0007669"/>
    <property type="project" value="UniProtKB-ARBA"/>
</dbReference>
<protein>
    <recommendedName>
        <fullName evidence="8 15">tRNA-splicing ligase RtcB</fullName>
        <ecNumber evidence="15">6.5.1.-</ecNumber>
    </recommendedName>
</protein>
<dbReference type="GO" id="GO:0003972">
    <property type="term" value="F:RNA ligase (ATP) activity"/>
    <property type="evidence" value="ECO:0007669"/>
    <property type="project" value="TreeGrafter"/>
</dbReference>
<accession>A0A520KYR3</accession>
<feature type="binding site" evidence="13">
    <location>
        <begin position="399"/>
        <end position="402"/>
    </location>
    <ligand>
        <name>GMP</name>
        <dbReference type="ChEBI" id="CHEBI:58115"/>
    </ligand>
</feature>
<evidence type="ECO:0000256" key="13">
    <source>
        <dbReference type="PIRSR" id="PIRSR601233-2"/>
    </source>
</evidence>
<dbReference type="InterPro" id="IPR001233">
    <property type="entry name" value="RtcB"/>
</dbReference>
<evidence type="ECO:0000256" key="8">
    <source>
        <dbReference type="ARBA" id="ARBA00033766"/>
    </source>
</evidence>
<feature type="binding site" evidence="13">
    <location>
        <position position="380"/>
    </location>
    <ligand>
        <name>GMP</name>
        <dbReference type="ChEBI" id="CHEBI:58115"/>
    </ligand>
</feature>
<feature type="active site" description="GMP-histidine intermediate" evidence="12">
    <location>
        <position position="399"/>
    </location>
</feature>
<evidence type="ECO:0000256" key="12">
    <source>
        <dbReference type="PIRSR" id="PIRSR601233-1"/>
    </source>
</evidence>
<feature type="binding site" evidence="13">
    <location>
        <position position="475"/>
    </location>
    <ligand>
        <name>GMP</name>
        <dbReference type="ChEBI" id="CHEBI:58115"/>
    </ligand>
</feature>
<gene>
    <name evidence="15" type="primary">rtcB</name>
    <name evidence="16" type="ORF">EF807_00820</name>
</gene>
<feature type="binding site" evidence="13">
    <location>
        <begin position="200"/>
        <end position="204"/>
    </location>
    <ligand>
        <name>GMP</name>
        <dbReference type="ChEBI" id="CHEBI:58115"/>
    </ligand>
</feature>
<sequence length="476" mass="52254">MEIKEIEDDVWEIPLGYVEGMRVPGRIYASQKLFNNLERDAIKQAANVSTLPGIQRYSIAMPEAHVGYGFPIGGVAGIDAEEGVISPGGVGFDINCGVRLLSTHIPADEIRPKIGALLDEIFREVPSGVGSKGKLRLNEKNLKEVFQGGAKWAVENGYGFKEDLDHCEENGFMKDADPSKVSKKAYKRGMPQLGTLGSGNHFLEIGYVEEVFDPRSAEIFGLERGEVSVLIHTGSRGAGHQICTDSLQILEGSSKKYGINVPDRQLACAPVGTEEAEDYYGAMCTAANYAWANRQIITHWIRVAFKNILKVEEEDLKLVYDVAHNIAKVEEHEVEGKRKKLYVHRKGATRAFPPESKDIPDGYKGVGQPVFIPGSMGTYSYVLKGTKIAMKETFGTTCHGAGRVIARGRAKRTYTGRKVREELKKMGITVRVAKDSILAEEAPQVYKSSDDIVEVVDRVGISKKVARLKPLGVVKG</sequence>